<feature type="compositionally biased region" description="Polar residues" evidence="1">
    <location>
        <begin position="936"/>
        <end position="945"/>
    </location>
</feature>
<evidence type="ECO:0000256" key="1">
    <source>
        <dbReference type="SAM" id="MobiDB-lite"/>
    </source>
</evidence>
<protein>
    <submittedName>
        <fullName evidence="2">Uncharacterized protein</fullName>
    </submittedName>
</protein>
<feature type="compositionally biased region" description="Gly residues" evidence="1">
    <location>
        <begin position="1064"/>
        <end position="1078"/>
    </location>
</feature>
<proteinExistence type="predicted"/>
<feature type="compositionally biased region" description="Low complexity" evidence="1">
    <location>
        <begin position="278"/>
        <end position="290"/>
    </location>
</feature>
<dbReference type="EMBL" id="MIGC01010672">
    <property type="protein sequence ID" value="PHJ14891.1"/>
    <property type="molecule type" value="Genomic_DNA"/>
</dbReference>
<dbReference type="VEuPathDB" id="ToxoDB:CSUI_011299"/>
<evidence type="ECO:0000313" key="2">
    <source>
        <dbReference type="EMBL" id="PHJ14891.1"/>
    </source>
</evidence>
<dbReference type="RefSeq" id="XP_067916625.1">
    <property type="nucleotide sequence ID" value="XM_068071399.1"/>
</dbReference>
<feature type="compositionally biased region" description="Low complexity" evidence="1">
    <location>
        <begin position="1019"/>
        <end position="1039"/>
    </location>
</feature>
<keyword evidence="3" id="KW-1185">Reference proteome</keyword>
<feature type="compositionally biased region" description="Low complexity" evidence="1">
    <location>
        <begin position="1127"/>
        <end position="1137"/>
    </location>
</feature>
<evidence type="ECO:0000313" key="3">
    <source>
        <dbReference type="Proteomes" id="UP000221165"/>
    </source>
</evidence>
<feature type="compositionally biased region" description="Low complexity" evidence="1">
    <location>
        <begin position="258"/>
        <end position="270"/>
    </location>
</feature>
<feature type="compositionally biased region" description="Basic residues" evidence="1">
    <location>
        <begin position="1138"/>
        <end position="1150"/>
    </location>
</feature>
<organism evidence="2 3">
    <name type="scientific">Cystoisospora suis</name>
    <dbReference type="NCBI Taxonomy" id="483139"/>
    <lineage>
        <taxon>Eukaryota</taxon>
        <taxon>Sar</taxon>
        <taxon>Alveolata</taxon>
        <taxon>Apicomplexa</taxon>
        <taxon>Conoidasida</taxon>
        <taxon>Coccidia</taxon>
        <taxon>Eucoccidiorida</taxon>
        <taxon>Eimeriorina</taxon>
        <taxon>Sarcocystidae</taxon>
        <taxon>Cystoisospora</taxon>
    </lineage>
</organism>
<accession>A0A2C6J5Z4</accession>
<reference evidence="2 3" key="1">
    <citation type="journal article" date="2017" name="Int. J. Parasitol.">
        <title>The genome of the protozoan parasite Cystoisospora suis and a reverse vaccinology approach to identify vaccine candidates.</title>
        <authorList>
            <person name="Palmieri N."/>
            <person name="Shrestha A."/>
            <person name="Ruttkowski B."/>
            <person name="Beck T."/>
            <person name="Vogl C."/>
            <person name="Tomley F."/>
            <person name="Blake D.P."/>
            <person name="Joachim A."/>
        </authorList>
    </citation>
    <scope>NUCLEOTIDE SEQUENCE [LARGE SCALE GENOMIC DNA]</scope>
    <source>
        <strain evidence="2 3">Wien I</strain>
    </source>
</reference>
<feature type="compositionally biased region" description="Low complexity" evidence="1">
    <location>
        <begin position="844"/>
        <end position="855"/>
    </location>
</feature>
<feature type="compositionally biased region" description="Low complexity" evidence="1">
    <location>
        <begin position="307"/>
        <end position="322"/>
    </location>
</feature>
<dbReference type="AlphaFoldDB" id="A0A2C6J5Z4"/>
<feature type="compositionally biased region" description="Low complexity" evidence="1">
    <location>
        <begin position="389"/>
        <end position="405"/>
    </location>
</feature>
<feature type="compositionally biased region" description="Basic and acidic residues" evidence="1">
    <location>
        <begin position="782"/>
        <end position="803"/>
    </location>
</feature>
<feature type="compositionally biased region" description="Basic and acidic residues" evidence="1">
    <location>
        <begin position="416"/>
        <end position="450"/>
    </location>
</feature>
<feature type="region of interest" description="Disordered" evidence="1">
    <location>
        <begin position="480"/>
        <end position="568"/>
    </location>
</feature>
<feature type="compositionally biased region" description="Basic and acidic residues" evidence="1">
    <location>
        <begin position="680"/>
        <end position="690"/>
    </location>
</feature>
<feature type="compositionally biased region" description="Basic and acidic residues" evidence="1">
    <location>
        <begin position="1165"/>
        <end position="1176"/>
    </location>
</feature>
<gene>
    <name evidence="2" type="ORF">CSUI_011299</name>
</gene>
<feature type="region of interest" description="Disordered" evidence="1">
    <location>
        <begin position="1064"/>
        <end position="1176"/>
    </location>
</feature>
<comment type="caution">
    <text evidence="2">The sequence shown here is derived from an EMBL/GenBank/DDBJ whole genome shotgun (WGS) entry which is preliminary data.</text>
</comment>
<feature type="compositionally biased region" description="Basic and acidic residues" evidence="1">
    <location>
        <begin position="1096"/>
        <end position="1106"/>
    </location>
</feature>
<dbReference type="Proteomes" id="UP000221165">
    <property type="component" value="Unassembled WGS sequence"/>
</dbReference>
<feature type="compositionally biased region" description="Basic and acidic residues" evidence="1">
    <location>
        <begin position="698"/>
        <end position="728"/>
    </location>
</feature>
<feature type="compositionally biased region" description="Polar residues" evidence="1">
    <location>
        <begin position="323"/>
        <end position="339"/>
    </location>
</feature>
<feature type="compositionally biased region" description="Polar residues" evidence="1">
    <location>
        <begin position="189"/>
        <end position="210"/>
    </location>
</feature>
<feature type="compositionally biased region" description="Low complexity" evidence="1">
    <location>
        <begin position="47"/>
        <end position="60"/>
    </location>
</feature>
<feature type="region of interest" description="Disordered" evidence="1">
    <location>
        <begin position="586"/>
        <end position="1042"/>
    </location>
</feature>
<feature type="compositionally biased region" description="Basic and acidic residues" evidence="1">
    <location>
        <begin position="625"/>
        <end position="668"/>
    </location>
</feature>
<feature type="compositionally biased region" description="Low complexity" evidence="1">
    <location>
        <begin position="148"/>
        <end position="170"/>
    </location>
</feature>
<feature type="compositionally biased region" description="Basic and acidic residues" evidence="1">
    <location>
        <begin position="593"/>
        <end position="602"/>
    </location>
</feature>
<name>A0A2C6J5Z4_9APIC</name>
<feature type="compositionally biased region" description="Basic and acidic residues" evidence="1">
    <location>
        <begin position="74"/>
        <end position="94"/>
    </location>
</feature>
<feature type="compositionally biased region" description="Basic and acidic residues" evidence="1">
    <location>
        <begin position="981"/>
        <end position="1004"/>
    </location>
</feature>
<feature type="non-terminal residue" evidence="2">
    <location>
        <position position="1176"/>
    </location>
</feature>
<feature type="compositionally biased region" description="Gly residues" evidence="1">
    <location>
        <begin position="222"/>
        <end position="244"/>
    </location>
</feature>
<feature type="compositionally biased region" description="Polar residues" evidence="1">
    <location>
        <begin position="669"/>
        <end position="679"/>
    </location>
</feature>
<dbReference type="GeneID" id="94434610"/>
<feature type="compositionally biased region" description="Polar residues" evidence="1">
    <location>
        <begin position="918"/>
        <end position="928"/>
    </location>
</feature>
<feature type="region of interest" description="Disordered" evidence="1">
    <location>
        <begin position="1"/>
        <end position="451"/>
    </location>
</feature>
<sequence>MTGSYTGRYHHHSSSNHFNTSASGNPTSVKTTDSSDLLEGGIEESSSDSGVSLGLDAGHTGVMGGPRGGGRGGESLKNHVLENRDEEGQGDSHHNTFLPSSTTETYSEEEESRGGKKTRQLGQDAWIGHDRHSTHPQGEEEDQSGRNTSTISSSDGISSDLPTTAISTATPSPPPSSNNSTRMAPHPPSSSMKLLSTQPTTTPAGPSTSCHTDRSWASVAIGKGGGGKRGGGGGTTPQGGGVNPGGLASASGGGINMTTSSSSSSPSLSTRPQHQWFSGVGVQGSSLSSSAAFPDLSYAKKTAVTKSSSSPSQQQLQKSHSSCTSAQSSPCQKTSSQPRRCSFGGGREEGREGKGMPSGLSFSAISETEEMTSGRGGDTERSGGGGSRGNFLAGGSHSGSSSRGSEWPLNRNKNGARGDEQSDDLRPHHLSNEQRGHQREKKGVEKDRDSGVSCVLSMAAATAEEDKHQRVDDDCVAVGGEGLAFSSSSSASKTPLTLPSLQTSSKKSQVPSSSSQPARGLNEKEGQEEEDGVYRDRDKQTPSSLSSYLSVLAGMKSKSSSPPHVVVSQRERQGVIAAGEGDALFSSASGSLRAKELGETRRSSSMSSLPDTERGVRHSSSGECFYKDQGRMKSLEDCSSRGMVTEETRRGEGRRRGEGAVLKEESCLTKKTSVEISTRQGEEKRGHEGEDPLFIQKRMKEEEGINKTPPRREDVKRQGERGEGRGGEGKSLVSSSSSRISRGKGERSEEQHEEEEEGRGRPIFPSSSSYVQHSHKQGGEGLVRKEKEKEKFSFREERDRYHDYPLVSSQLSGETGCQEGRQNLKEETASKMNYHPLGEGAEKSLSCASSLSPSLHESRSSSFVEASLEPNLSTQKRSSGLPRESSSSSLSSSSLRKSVDGTCLASTRGRSYLADLQSGVQTGGSPNMTREPPISQLITYSQPSSPRGGLIETASPPSPRGGDFEADDEDDRKRKNPFMFPDDHRDEEDRGLKADRRLVCKRGDSGVTGGGGGEDGEESFTSAYSSFSSSLSSRSSSSSHNCVPPVCSAGNGYRFSSPSPLTYGRGGGSLEEGGGGGRLLCRPRDHRFSSSTLVKETGEERIETGHPQRRHSYVSSFSSYDHHHHNNNSNHTNSYTPRLRHPPLHSGHLHLPHDSSHSGDSSHPGAEDRKHSAPPH</sequence>
<feature type="compositionally biased region" description="Low complexity" evidence="1">
    <location>
        <begin position="730"/>
        <end position="740"/>
    </location>
</feature>
<feature type="compositionally biased region" description="Gly residues" evidence="1">
    <location>
        <begin position="61"/>
        <end position="73"/>
    </location>
</feature>
<feature type="compositionally biased region" description="Low complexity" evidence="1">
    <location>
        <begin position="556"/>
        <end position="568"/>
    </location>
</feature>
<feature type="compositionally biased region" description="Low complexity" evidence="1">
    <location>
        <begin position="877"/>
        <end position="896"/>
    </location>
</feature>
<feature type="compositionally biased region" description="Low complexity" evidence="1">
    <location>
        <begin position="483"/>
        <end position="517"/>
    </location>
</feature>